<accession>A0A4U9VF37</accession>
<dbReference type="EMBL" id="CABEEZ010000102">
    <property type="protein sequence ID" value="VTR41844.1"/>
    <property type="molecule type" value="Genomic_DNA"/>
</dbReference>
<name>A0A4U9VF37_SERFO</name>
<organism evidence="2">
    <name type="scientific">Serratia fonticola</name>
    <dbReference type="NCBI Taxonomy" id="47917"/>
    <lineage>
        <taxon>Bacteria</taxon>
        <taxon>Pseudomonadati</taxon>
        <taxon>Pseudomonadota</taxon>
        <taxon>Gammaproteobacteria</taxon>
        <taxon>Enterobacterales</taxon>
        <taxon>Yersiniaceae</taxon>
        <taxon>Serratia</taxon>
    </lineage>
</organism>
<keyword evidence="1" id="KW-0472">Membrane</keyword>
<dbReference type="AlphaFoldDB" id="A0A4U9VF37"/>
<sequence>MKGMFGYTQMNICGAAGVMMDAATSGFIGGAYLLR</sequence>
<reference evidence="2" key="1">
    <citation type="submission" date="2019-05" db="EMBL/GenBank/DDBJ databases">
        <authorList>
            <consortium name="Pathogen Informatics"/>
        </authorList>
    </citation>
    <scope>NUCLEOTIDE SEQUENCE [LARGE SCALE GENOMIC DNA]</scope>
    <source>
        <strain evidence="2">NCTC12965</strain>
    </source>
</reference>
<proteinExistence type="predicted"/>
<evidence type="ECO:0000313" key="2">
    <source>
        <dbReference type="EMBL" id="VTR41844.1"/>
    </source>
</evidence>
<keyword evidence="1" id="KW-1133">Transmembrane helix</keyword>
<gene>
    <name evidence="2" type="ORF">NCTC12965_04735</name>
</gene>
<evidence type="ECO:0000256" key="1">
    <source>
        <dbReference type="SAM" id="Phobius"/>
    </source>
</evidence>
<keyword evidence="1" id="KW-0812">Transmembrane</keyword>
<feature type="transmembrane region" description="Helical" evidence="1">
    <location>
        <begin position="12"/>
        <end position="34"/>
    </location>
</feature>
<protein>
    <submittedName>
        <fullName evidence="2">Uncharacterized protein</fullName>
    </submittedName>
</protein>